<keyword evidence="12" id="KW-0175">Coiled coil</keyword>
<evidence type="ECO:0000313" key="14">
    <source>
        <dbReference type="Proteomes" id="UP000224006"/>
    </source>
</evidence>
<dbReference type="PANTHER" id="PTHR31598:SF1">
    <property type="entry name" value="DYNEIN REGULATORY COMPLEX PROTEIN 10"/>
    <property type="match status" value="1"/>
</dbReference>
<keyword evidence="8" id="KW-0206">Cytoskeleton</keyword>
<comment type="similarity">
    <text evidence="3">Belongs to the DRC10 family.</text>
</comment>
<dbReference type="InterPro" id="IPR000048">
    <property type="entry name" value="IQ_motif_EF-hand-BS"/>
</dbReference>
<evidence type="ECO:0000256" key="10">
    <source>
        <dbReference type="ARBA" id="ARBA00032180"/>
    </source>
</evidence>
<dbReference type="OrthoDB" id="10265211at2759"/>
<dbReference type="Gene3D" id="1.20.5.190">
    <property type="match status" value="1"/>
</dbReference>
<evidence type="ECO:0000256" key="2">
    <source>
        <dbReference type="ARBA" id="ARBA00004611"/>
    </source>
</evidence>
<dbReference type="GeneID" id="40310269"/>
<organism evidence="13 14">
    <name type="scientific">Besnoitia besnoiti</name>
    <name type="common">Apicomplexan protozoan</name>
    <dbReference type="NCBI Taxonomy" id="94643"/>
    <lineage>
        <taxon>Eukaryota</taxon>
        <taxon>Sar</taxon>
        <taxon>Alveolata</taxon>
        <taxon>Apicomplexa</taxon>
        <taxon>Conoidasida</taxon>
        <taxon>Coccidia</taxon>
        <taxon>Eucoccidiorida</taxon>
        <taxon>Eimeriorina</taxon>
        <taxon>Sarcocystidae</taxon>
        <taxon>Besnoitia</taxon>
    </lineage>
</organism>
<dbReference type="CDD" id="cd23767">
    <property type="entry name" value="IQCD"/>
    <property type="match status" value="1"/>
</dbReference>
<comment type="subunit">
    <text evidence="11">Component of the nexin-dynein regulatory complex (N-DRC). Interacts with CFAP52.</text>
</comment>
<dbReference type="VEuPathDB" id="ToxoDB:BESB_053400"/>
<evidence type="ECO:0000256" key="9">
    <source>
        <dbReference type="ARBA" id="ARBA00023273"/>
    </source>
</evidence>
<dbReference type="InterPro" id="IPR042815">
    <property type="entry name" value="DRC10"/>
</dbReference>
<evidence type="ECO:0000256" key="3">
    <source>
        <dbReference type="ARBA" id="ARBA00009071"/>
    </source>
</evidence>
<dbReference type="PANTHER" id="PTHR31598">
    <property type="entry name" value="IQ DOMAIN-CONTAINING PROTEIN D"/>
    <property type="match status" value="1"/>
</dbReference>
<comment type="function">
    <text evidence="1">Component of the nexin-dynein regulatory complex (N-DRC), a key regulator of ciliary/flagellar motility which maintains the alignment and integrity of the distal axoneme and regulates microtubule sliding in motile axonemes.</text>
</comment>
<comment type="caution">
    <text evidence="13">The sequence shown here is derived from an EMBL/GenBank/DDBJ whole genome shotgun (WGS) entry which is preliminary data.</text>
</comment>
<dbReference type="Proteomes" id="UP000224006">
    <property type="component" value="Chromosome IV"/>
</dbReference>
<reference evidence="13 14" key="1">
    <citation type="submission" date="2017-09" db="EMBL/GenBank/DDBJ databases">
        <title>Genome sequencing of Besnoitia besnoiti strain Bb-Ger1.</title>
        <authorList>
            <person name="Schares G."/>
            <person name="Venepally P."/>
            <person name="Lorenzi H.A."/>
        </authorList>
    </citation>
    <scope>NUCLEOTIDE SEQUENCE [LARGE SCALE GENOMIC DNA]</scope>
    <source>
        <strain evidence="13 14">Bb-Ger1</strain>
    </source>
</reference>
<dbReference type="AlphaFoldDB" id="A0A2A9MCT5"/>
<protein>
    <recommendedName>
        <fullName evidence="4">Dynein regulatory complex protein 10</fullName>
    </recommendedName>
    <alternativeName>
        <fullName evidence="10">IQ domain-containing protein D</fullName>
    </alternativeName>
</protein>
<evidence type="ECO:0000313" key="13">
    <source>
        <dbReference type="EMBL" id="PFH35689.1"/>
    </source>
</evidence>
<gene>
    <name evidence="13" type="ORF">BESB_053400</name>
</gene>
<dbReference type="KEGG" id="bbes:BESB_053400"/>
<evidence type="ECO:0000256" key="1">
    <source>
        <dbReference type="ARBA" id="ARBA00003029"/>
    </source>
</evidence>
<evidence type="ECO:0000256" key="8">
    <source>
        <dbReference type="ARBA" id="ARBA00023212"/>
    </source>
</evidence>
<name>A0A2A9MCT5_BESBE</name>
<evidence type="ECO:0000256" key="5">
    <source>
        <dbReference type="ARBA" id="ARBA00022490"/>
    </source>
</evidence>
<proteinExistence type="inferred from homology"/>
<comment type="subcellular location">
    <subcellularLocation>
        <location evidence="2">Cytoplasm</location>
        <location evidence="2">Cytoskeleton</location>
        <location evidence="2">Flagellum axoneme</location>
    </subcellularLocation>
</comment>
<evidence type="ECO:0000256" key="7">
    <source>
        <dbReference type="ARBA" id="ARBA00023069"/>
    </source>
</evidence>
<keyword evidence="6" id="KW-0282">Flagellum</keyword>
<keyword evidence="9" id="KW-0966">Cell projection</keyword>
<dbReference type="SMART" id="SM00015">
    <property type="entry name" value="IQ"/>
    <property type="match status" value="1"/>
</dbReference>
<keyword evidence="7" id="KW-0969">Cilium</keyword>
<dbReference type="EMBL" id="NWUJ01000004">
    <property type="protein sequence ID" value="PFH35689.1"/>
    <property type="molecule type" value="Genomic_DNA"/>
</dbReference>
<evidence type="ECO:0000256" key="4">
    <source>
        <dbReference type="ARBA" id="ARBA00021752"/>
    </source>
</evidence>
<keyword evidence="5" id="KW-0963">Cytoplasm</keyword>
<evidence type="ECO:0000256" key="6">
    <source>
        <dbReference type="ARBA" id="ARBA00022846"/>
    </source>
</evidence>
<dbReference type="RefSeq" id="XP_029219698.1">
    <property type="nucleotide sequence ID" value="XM_029363775.1"/>
</dbReference>
<accession>A0A2A9MCT5</accession>
<sequence>MSGKSLNVDAQRVVAIMEELTEKLTYLSVATRQEVMVKRMKMTVEEERARQELLDRYVLQEKAASSRRAELEKQLTLLRTERGKASSRSSEMVVKLKADLQDVRDFTEQRLTQLHESYGKRAAEHAHSFEVRASDLSARISQQQKHNSLVFYRDKEEADTLKSKKKIAEKDLERIIKTYDREMFEKDAEVRDVTKTNAAKEETVSHMQQQLQGIDQETERIRQEQKIEHARQTVMERKMERLAAAATLLQSYWRGIRQREEYVAMKKNSRGKKGRRGKKK</sequence>
<feature type="coiled-coil region" evidence="12">
    <location>
        <begin position="54"/>
        <end position="88"/>
    </location>
</feature>
<dbReference type="PROSITE" id="PS50096">
    <property type="entry name" value="IQ"/>
    <property type="match status" value="1"/>
</dbReference>
<evidence type="ECO:0000256" key="11">
    <source>
        <dbReference type="ARBA" id="ARBA00046836"/>
    </source>
</evidence>
<evidence type="ECO:0000256" key="12">
    <source>
        <dbReference type="SAM" id="Coils"/>
    </source>
</evidence>
<keyword evidence="14" id="KW-1185">Reference proteome</keyword>
<dbReference type="STRING" id="94643.A0A2A9MCT5"/>